<dbReference type="HAMAP" id="MF_00206">
    <property type="entry name" value="Lipoyl_synth"/>
    <property type="match status" value="1"/>
</dbReference>
<dbReference type="InterPro" id="IPR003698">
    <property type="entry name" value="Lipoyl_synth"/>
</dbReference>
<keyword evidence="7 9" id="KW-0411">Iron-sulfur</keyword>
<keyword evidence="4 9" id="KW-0949">S-adenosyl-L-methionine</keyword>
<feature type="binding site" evidence="9">
    <location>
        <position position="67"/>
    </location>
    <ligand>
        <name>[4Fe-4S] cluster</name>
        <dbReference type="ChEBI" id="CHEBI:49883"/>
        <label>2</label>
        <note>4Fe-4S-S-AdoMet</note>
    </ligand>
</feature>
<dbReference type="InterPro" id="IPR058240">
    <property type="entry name" value="rSAM_sf"/>
</dbReference>
<dbReference type="EMBL" id="JAYKOT010000001">
    <property type="protein sequence ID" value="MEB3428775.1"/>
    <property type="molecule type" value="Genomic_DNA"/>
</dbReference>
<dbReference type="AlphaFoldDB" id="A0AAW9MW38"/>
<dbReference type="Proteomes" id="UP001357733">
    <property type="component" value="Unassembled WGS sequence"/>
</dbReference>
<dbReference type="NCBIfam" id="NF009544">
    <property type="entry name" value="PRK12928.1"/>
    <property type="match status" value="1"/>
</dbReference>
<evidence type="ECO:0000256" key="9">
    <source>
        <dbReference type="HAMAP-Rule" id="MF_00206"/>
    </source>
</evidence>
<feature type="binding site" evidence="9">
    <location>
        <position position="64"/>
    </location>
    <ligand>
        <name>[4Fe-4S] cluster</name>
        <dbReference type="ChEBI" id="CHEBI:49883"/>
        <label>2</label>
        <note>4Fe-4S-S-AdoMet</note>
    </ligand>
</feature>
<evidence type="ECO:0000313" key="12">
    <source>
        <dbReference type="Proteomes" id="UP001357733"/>
    </source>
</evidence>
<name>A0AAW9MW38_9FIRM</name>
<feature type="binding site" evidence="9">
    <location>
        <position position="60"/>
    </location>
    <ligand>
        <name>[4Fe-4S] cluster</name>
        <dbReference type="ChEBI" id="CHEBI:49883"/>
        <label>2</label>
        <note>4Fe-4S-S-AdoMet</note>
    </ligand>
</feature>
<reference evidence="11 12" key="1">
    <citation type="submission" date="2024-01" db="EMBL/GenBank/DDBJ databases">
        <title>Complete genome sequence of Citroniella saccharovorans strain M6.X9, isolated from human fecal sample.</title>
        <authorList>
            <person name="Cheng G."/>
            <person name="Westerholm M."/>
            <person name="Schnurer A."/>
        </authorList>
    </citation>
    <scope>NUCLEOTIDE SEQUENCE [LARGE SCALE GENOMIC DNA]</scope>
    <source>
        <strain evidence="11 12">DSM 29873</strain>
    </source>
</reference>
<proteinExistence type="inferred from homology"/>
<dbReference type="Gene3D" id="3.20.20.70">
    <property type="entry name" value="Aldolase class I"/>
    <property type="match status" value="1"/>
</dbReference>
<sequence length="284" mass="32394">MRKKPEWIKLKIKGSKNQDGVEKVLKTMRLNTVCQAANCPNKMECYEMRTATFMIMGNVCTRNCKFCNVETKRPAALDSEEPLHVAEAVKTLGLKHAVLTSPDRDDLEDEGAGHFRDCIRKIRELNENTTVEVLIPDFHASHKLLDIVLDEKPEVLNHNMETVKELHKEICPQSNYENSIEVLRYAKEKGLVTKSGIMVGLGETFDQVVGLMKDLREIDCDMLTIGQYLQPSTKHMEVVEYITPDTFKEYKRIGLELGFKRVESSPFVRSSYHASALNEDEISD</sequence>
<dbReference type="GO" id="GO:0009249">
    <property type="term" value="P:protein lipoylation"/>
    <property type="evidence" value="ECO:0007669"/>
    <property type="project" value="UniProtKB-UniRule"/>
</dbReference>
<dbReference type="GO" id="GO:0005737">
    <property type="term" value="C:cytoplasm"/>
    <property type="evidence" value="ECO:0007669"/>
    <property type="project" value="UniProtKB-SubCell"/>
</dbReference>
<dbReference type="PIRSF" id="PIRSF005963">
    <property type="entry name" value="Lipoyl_synth"/>
    <property type="match status" value="1"/>
</dbReference>
<comment type="catalytic activity">
    <reaction evidence="8 9">
        <text>[[Fe-S] cluster scaffold protein carrying a second [4Fe-4S](2+) cluster] + N(6)-octanoyl-L-lysyl-[protein] + 2 oxidized [2Fe-2S]-[ferredoxin] + 2 S-adenosyl-L-methionine + 4 H(+) = [[Fe-S] cluster scaffold protein] + N(6)-[(R)-dihydrolipoyl]-L-lysyl-[protein] + 4 Fe(3+) + 2 hydrogen sulfide + 2 5'-deoxyadenosine + 2 L-methionine + 2 reduced [2Fe-2S]-[ferredoxin]</text>
        <dbReference type="Rhea" id="RHEA:16585"/>
        <dbReference type="Rhea" id="RHEA-COMP:9928"/>
        <dbReference type="Rhea" id="RHEA-COMP:10000"/>
        <dbReference type="Rhea" id="RHEA-COMP:10001"/>
        <dbReference type="Rhea" id="RHEA-COMP:10475"/>
        <dbReference type="Rhea" id="RHEA-COMP:14568"/>
        <dbReference type="Rhea" id="RHEA-COMP:14569"/>
        <dbReference type="ChEBI" id="CHEBI:15378"/>
        <dbReference type="ChEBI" id="CHEBI:17319"/>
        <dbReference type="ChEBI" id="CHEBI:29034"/>
        <dbReference type="ChEBI" id="CHEBI:29919"/>
        <dbReference type="ChEBI" id="CHEBI:33722"/>
        <dbReference type="ChEBI" id="CHEBI:33737"/>
        <dbReference type="ChEBI" id="CHEBI:33738"/>
        <dbReference type="ChEBI" id="CHEBI:57844"/>
        <dbReference type="ChEBI" id="CHEBI:59789"/>
        <dbReference type="ChEBI" id="CHEBI:78809"/>
        <dbReference type="ChEBI" id="CHEBI:83100"/>
        <dbReference type="EC" id="2.8.1.8"/>
    </reaction>
</comment>
<evidence type="ECO:0000256" key="1">
    <source>
        <dbReference type="ARBA" id="ARBA00022485"/>
    </source>
</evidence>
<dbReference type="CDD" id="cd01335">
    <property type="entry name" value="Radical_SAM"/>
    <property type="match status" value="1"/>
</dbReference>
<dbReference type="GO" id="GO:0046872">
    <property type="term" value="F:metal ion binding"/>
    <property type="evidence" value="ECO:0007669"/>
    <property type="project" value="UniProtKB-KW"/>
</dbReference>
<feature type="domain" description="Radical SAM core" evidence="10">
    <location>
        <begin position="46"/>
        <end position="260"/>
    </location>
</feature>
<comment type="subcellular location">
    <subcellularLocation>
        <location evidence="9">Cytoplasm</location>
    </subcellularLocation>
</comment>
<organism evidence="11 12">
    <name type="scientific">Citroniella saccharovorans</name>
    <dbReference type="NCBI Taxonomy" id="2053367"/>
    <lineage>
        <taxon>Bacteria</taxon>
        <taxon>Bacillati</taxon>
        <taxon>Bacillota</taxon>
        <taxon>Tissierellia</taxon>
        <taxon>Tissierellales</taxon>
        <taxon>Peptoniphilaceae</taxon>
        <taxon>Citroniella</taxon>
    </lineage>
</organism>
<accession>A0AAW9MW38</accession>
<keyword evidence="12" id="KW-1185">Reference proteome</keyword>
<dbReference type="FunFam" id="3.20.20.70:FF:000040">
    <property type="entry name" value="Lipoyl synthase"/>
    <property type="match status" value="1"/>
</dbReference>
<evidence type="ECO:0000256" key="7">
    <source>
        <dbReference type="ARBA" id="ARBA00023014"/>
    </source>
</evidence>
<keyword evidence="3 9" id="KW-0808">Transferase</keyword>
<dbReference type="Pfam" id="PF04055">
    <property type="entry name" value="Radical_SAM"/>
    <property type="match status" value="1"/>
</dbReference>
<comment type="function">
    <text evidence="9">Catalyzes the radical-mediated insertion of two sulfur atoms into the C-6 and C-8 positions of the octanoyl moiety bound to the lipoyl domains of lipoate-dependent enzymes, thereby converting the octanoylated domains into lipoylated derivatives.</text>
</comment>
<evidence type="ECO:0000256" key="5">
    <source>
        <dbReference type="ARBA" id="ARBA00022723"/>
    </source>
</evidence>
<dbReference type="SFLD" id="SFLDG01058">
    <property type="entry name" value="lipoyl_synthase_like"/>
    <property type="match status" value="1"/>
</dbReference>
<comment type="cofactor">
    <cofactor evidence="9">
        <name>[4Fe-4S] cluster</name>
        <dbReference type="ChEBI" id="CHEBI:49883"/>
    </cofactor>
    <text evidence="9">Binds 2 [4Fe-4S] clusters per subunit. One cluster is coordinated with 3 cysteines and an exchangeable S-adenosyl-L-methionine.</text>
</comment>
<dbReference type="InterPro" id="IPR006638">
    <property type="entry name" value="Elp3/MiaA/NifB-like_rSAM"/>
</dbReference>
<keyword evidence="1 9" id="KW-0004">4Fe-4S</keyword>
<dbReference type="SFLD" id="SFLDS00029">
    <property type="entry name" value="Radical_SAM"/>
    <property type="match status" value="1"/>
</dbReference>
<evidence type="ECO:0000313" key="11">
    <source>
        <dbReference type="EMBL" id="MEB3428775.1"/>
    </source>
</evidence>
<evidence type="ECO:0000256" key="4">
    <source>
        <dbReference type="ARBA" id="ARBA00022691"/>
    </source>
</evidence>
<comment type="pathway">
    <text evidence="9">Protein modification; protein lipoylation via endogenous pathway; protein N(6)-(lipoyl)lysine from octanoyl-[acyl-carrier-protein]: step 2/2.</text>
</comment>
<evidence type="ECO:0000256" key="3">
    <source>
        <dbReference type="ARBA" id="ARBA00022679"/>
    </source>
</evidence>
<dbReference type="SUPFAM" id="SSF102114">
    <property type="entry name" value="Radical SAM enzymes"/>
    <property type="match status" value="1"/>
</dbReference>
<evidence type="ECO:0000256" key="6">
    <source>
        <dbReference type="ARBA" id="ARBA00023004"/>
    </source>
</evidence>
<feature type="binding site" evidence="9">
    <location>
        <position position="45"/>
    </location>
    <ligand>
        <name>[4Fe-4S] cluster</name>
        <dbReference type="ChEBI" id="CHEBI:49883"/>
        <label>1</label>
    </ligand>
</feature>
<gene>
    <name evidence="9 11" type="primary">lipA</name>
    <name evidence="11" type="ORF">VLK81_01845</name>
</gene>
<dbReference type="NCBIfam" id="TIGR00510">
    <property type="entry name" value="lipA"/>
    <property type="match status" value="1"/>
</dbReference>
<dbReference type="InterPro" id="IPR007197">
    <property type="entry name" value="rSAM"/>
</dbReference>
<evidence type="ECO:0000256" key="8">
    <source>
        <dbReference type="ARBA" id="ARBA00047326"/>
    </source>
</evidence>
<comment type="caution">
    <text evidence="11">The sequence shown here is derived from an EMBL/GenBank/DDBJ whole genome shotgun (WGS) entry which is preliminary data.</text>
</comment>
<dbReference type="RefSeq" id="WP_324618806.1">
    <property type="nucleotide sequence ID" value="NZ_JAYKOT010000001.1"/>
</dbReference>
<dbReference type="NCBIfam" id="NF004019">
    <property type="entry name" value="PRK05481.1"/>
    <property type="match status" value="1"/>
</dbReference>
<dbReference type="PROSITE" id="PS51918">
    <property type="entry name" value="RADICAL_SAM"/>
    <property type="match status" value="1"/>
</dbReference>
<comment type="similarity">
    <text evidence="9">Belongs to the radical SAM superfamily. Lipoyl synthase family.</text>
</comment>
<evidence type="ECO:0000259" key="10">
    <source>
        <dbReference type="PROSITE" id="PS51918"/>
    </source>
</evidence>
<evidence type="ECO:0000256" key="2">
    <source>
        <dbReference type="ARBA" id="ARBA00022490"/>
    </source>
</evidence>
<feature type="binding site" evidence="9">
    <location>
        <position position="39"/>
    </location>
    <ligand>
        <name>[4Fe-4S] cluster</name>
        <dbReference type="ChEBI" id="CHEBI:49883"/>
        <label>1</label>
    </ligand>
</feature>
<protein>
    <recommendedName>
        <fullName evidence="9">Lipoyl synthase</fullName>
        <ecNumber evidence="9">2.8.1.8</ecNumber>
    </recommendedName>
    <alternativeName>
        <fullName evidence="9">Lip-syn</fullName>
        <shortName evidence="9">LS</shortName>
    </alternativeName>
    <alternativeName>
        <fullName evidence="9">Lipoate synthase</fullName>
    </alternativeName>
    <alternativeName>
        <fullName evidence="9">Lipoic acid synthase</fullName>
    </alternativeName>
    <alternativeName>
        <fullName evidence="9">Sulfur insertion protein LipA</fullName>
    </alternativeName>
</protein>
<feature type="binding site" evidence="9">
    <location>
        <position position="271"/>
    </location>
    <ligand>
        <name>[4Fe-4S] cluster</name>
        <dbReference type="ChEBI" id="CHEBI:49883"/>
        <label>1</label>
    </ligand>
</feature>
<dbReference type="PANTHER" id="PTHR10949:SF0">
    <property type="entry name" value="LIPOYL SYNTHASE, MITOCHONDRIAL"/>
    <property type="match status" value="1"/>
</dbReference>
<dbReference type="GO" id="GO:0016992">
    <property type="term" value="F:lipoate synthase activity"/>
    <property type="evidence" value="ECO:0007669"/>
    <property type="project" value="UniProtKB-UniRule"/>
</dbReference>
<dbReference type="SMART" id="SM00729">
    <property type="entry name" value="Elp3"/>
    <property type="match status" value="1"/>
</dbReference>
<keyword evidence="5 9" id="KW-0479">Metal-binding</keyword>
<dbReference type="InterPro" id="IPR013785">
    <property type="entry name" value="Aldolase_TIM"/>
</dbReference>
<dbReference type="SFLD" id="SFLDF00271">
    <property type="entry name" value="lipoyl_synthase"/>
    <property type="match status" value="1"/>
</dbReference>
<feature type="binding site" evidence="9">
    <location>
        <position position="34"/>
    </location>
    <ligand>
        <name>[4Fe-4S] cluster</name>
        <dbReference type="ChEBI" id="CHEBI:49883"/>
        <label>1</label>
    </ligand>
</feature>
<keyword evidence="2 9" id="KW-0963">Cytoplasm</keyword>
<dbReference type="EC" id="2.8.1.8" evidence="9"/>
<keyword evidence="6 9" id="KW-0408">Iron</keyword>
<dbReference type="PANTHER" id="PTHR10949">
    <property type="entry name" value="LIPOYL SYNTHASE"/>
    <property type="match status" value="1"/>
</dbReference>
<dbReference type="GO" id="GO:0051539">
    <property type="term" value="F:4 iron, 4 sulfur cluster binding"/>
    <property type="evidence" value="ECO:0007669"/>
    <property type="project" value="UniProtKB-UniRule"/>
</dbReference>